<keyword evidence="5 8" id="KW-0472">Membrane</keyword>
<feature type="domain" description="GtrA/DPMS transmembrane" evidence="9">
    <location>
        <begin position="8"/>
        <end position="117"/>
    </location>
</feature>
<keyword evidence="3 8" id="KW-0812">Transmembrane</keyword>
<comment type="subcellular location">
    <subcellularLocation>
        <location evidence="1">Membrane</location>
        <topology evidence="1">Multi-pass membrane protein</topology>
    </subcellularLocation>
</comment>
<gene>
    <name evidence="10" type="ORF">C2H86_02460</name>
</gene>
<dbReference type="InterPro" id="IPR051401">
    <property type="entry name" value="GtrA_CellWall_Glycosyl"/>
</dbReference>
<keyword evidence="4 8" id="KW-1133">Transmembrane helix</keyword>
<dbReference type="PIRSF" id="PIRSF006298">
    <property type="entry name" value="GtrA_prd"/>
    <property type="match status" value="1"/>
</dbReference>
<evidence type="ECO:0000256" key="3">
    <source>
        <dbReference type="ARBA" id="ARBA00022692"/>
    </source>
</evidence>
<proteinExistence type="inferred from homology"/>
<dbReference type="Pfam" id="PF04138">
    <property type="entry name" value="GtrA_DPMS_TM"/>
    <property type="match status" value="1"/>
</dbReference>
<evidence type="ECO:0000256" key="5">
    <source>
        <dbReference type="ARBA" id="ARBA00023136"/>
    </source>
</evidence>
<dbReference type="AlphaFoldDB" id="A0A6I6XPJ7"/>
<sequence length="122" mass="13327">MTWHHFARYGLVGIGNTLVHWLVFFGLHLALGLKQAPSNLLAFVVAATASYQFNARYTFAVRPTGKRYLLFLLGMGCLSLALGALSDLAGLSPWLTLLTFSATSLVAGYCFSHTVVFKRRGS</sequence>
<comment type="function">
    <text evidence="6 7">Involved in O antigen modification. Involved in the translocation of bactoprenol-linked glucose across the cytoplasmic membrane.</text>
</comment>
<evidence type="ECO:0000259" key="9">
    <source>
        <dbReference type="Pfam" id="PF04138"/>
    </source>
</evidence>
<keyword evidence="2 7" id="KW-0813">Transport</keyword>
<dbReference type="GO" id="GO:0005886">
    <property type="term" value="C:plasma membrane"/>
    <property type="evidence" value="ECO:0007669"/>
    <property type="project" value="TreeGrafter"/>
</dbReference>
<dbReference type="EMBL" id="CP026115">
    <property type="protein sequence ID" value="QHG63342.1"/>
    <property type="molecule type" value="Genomic_DNA"/>
</dbReference>
<feature type="transmembrane region" description="Helical" evidence="8">
    <location>
        <begin position="91"/>
        <end position="111"/>
    </location>
</feature>
<dbReference type="GO" id="GO:0000271">
    <property type="term" value="P:polysaccharide biosynthetic process"/>
    <property type="evidence" value="ECO:0007669"/>
    <property type="project" value="InterPro"/>
</dbReference>
<accession>A0A6I6XPJ7</accession>
<evidence type="ECO:0000256" key="2">
    <source>
        <dbReference type="ARBA" id="ARBA00022448"/>
    </source>
</evidence>
<evidence type="ECO:0000256" key="6">
    <source>
        <dbReference type="ARBA" id="ARBA00025595"/>
    </source>
</evidence>
<dbReference type="Proteomes" id="UP000464480">
    <property type="component" value="Chromosome"/>
</dbReference>
<evidence type="ECO:0000256" key="4">
    <source>
        <dbReference type="ARBA" id="ARBA00022989"/>
    </source>
</evidence>
<evidence type="ECO:0000256" key="1">
    <source>
        <dbReference type="ARBA" id="ARBA00004141"/>
    </source>
</evidence>
<feature type="transmembrane region" description="Helical" evidence="8">
    <location>
        <begin position="67"/>
        <end position="85"/>
    </location>
</feature>
<dbReference type="RefSeq" id="WP_159408911.1">
    <property type="nucleotide sequence ID" value="NZ_CP026115.2"/>
</dbReference>
<dbReference type="InterPro" id="IPR007267">
    <property type="entry name" value="GtrA_DPMS_TM"/>
</dbReference>
<dbReference type="PANTHER" id="PTHR38459">
    <property type="entry name" value="PROPHAGE BACTOPRENOL-LINKED GLUCOSE TRANSLOCASE HOMOLOG"/>
    <property type="match status" value="1"/>
</dbReference>
<reference evidence="10 11" key="1">
    <citation type="submission" date="2020-02" db="EMBL/GenBank/DDBJ databases">
        <title>Pseudomonas Putida W5 Complete Genome Assembly.</title>
        <authorList>
            <person name="Yuan Z.-C."/>
            <person name="Shaw G.A."/>
            <person name="Cusano A.D."/>
            <person name="Caddey B.J."/>
            <person name="Weselowski B.J."/>
        </authorList>
    </citation>
    <scope>NUCLEOTIDE SEQUENCE [LARGE SCALE GENOMIC DNA]</scope>
    <source>
        <strain evidence="10 11">W5</strain>
    </source>
</reference>
<organism evidence="10 11">
    <name type="scientific">Pseudomonas putida</name>
    <name type="common">Arthrobacter siderocapsulatus</name>
    <dbReference type="NCBI Taxonomy" id="303"/>
    <lineage>
        <taxon>Bacteria</taxon>
        <taxon>Pseudomonadati</taxon>
        <taxon>Pseudomonadota</taxon>
        <taxon>Gammaproteobacteria</taxon>
        <taxon>Pseudomonadales</taxon>
        <taxon>Pseudomonadaceae</taxon>
        <taxon>Pseudomonas</taxon>
    </lineage>
</organism>
<feature type="transmembrane region" description="Helical" evidence="8">
    <location>
        <begin position="36"/>
        <end position="55"/>
    </location>
</feature>
<name>A0A6I6XPJ7_PSEPU</name>
<evidence type="ECO:0000313" key="11">
    <source>
        <dbReference type="Proteomes" id="UP000464480"/>
    </source>
</evidence>
<protein>
    <recommendedName>
        <fullName evidence="7">Bactoprenol-linked glucose translocase</fullName>
    </recommendedName>
</protein>
<dbReference type="PANTHER" id="PTHR38459:SF1">
    <property type="entry name" value="PROPHAGE BACTOPRENOL-LINKED GLUCOSE TRANSLOCASE HOMOLOG"/>
    <property type="match status" value="1"/>
</dbReference>
<comment type="similarity">
    <text evidence="7">Belongs to the gtrA family.</text>
</comment>
<dbReference type="InterPro" id="IPR016480">
    <property type="entry name" value="Glc_translocase_bactprenl-link"/>
</dbReference>
<evidence type="ECO:0000256" key="7">
    <source>
        <dbReference type="PIRNR" id="PIRNR006298"/>
    </source>
</evidence>
<feature type="transmembrane region" description="Helical" evidence="8">
    <location>
        <begin position="9"/>
        <end position="30"/>
    </location>
</feature>
<evidence type="ECO:0000256" key="8">
    <source>
        <dbReference type="SAM" id="Phobius"/>
    </source>
</evidence>
<evidence type="ECO:0000313" key="10">
    <source>
        <dbReference type="EMBL" id="QHG63342.1"/>
    </source>
</evidence>